<gene>
    <name evidence="2" type="ORF">DSCW_49070</name>
</gene>
<sequence length="247" mass="27833">MGCKMTKDETVNAIPISSSSDAGTRTYFKNIIDAIAQIQQFAVMERSDYEIPQDFLTIRGELNFFSIGFGNGFVEGMVFALLLAIIMPLMHSDYLMESVALRFPLARSRTFLWMLNLLPIIIAVALCSYLSRYRIGRITKRAVDALLVGRMFSLIIKAIIIFVLLIALHNYNAVIAHGLGSALAKIHHGFGSGVFMTIVNMKEHLLITAFRILAIFTGAVATPFLTIWLVSLYRGYQRKHAERFWME</sequence>
<feature type="transmembrane region" description="Helical" evidence="1">
    <location>
        <begin position="110"/>
        <end position="130"/>
    </location>
</feature>
<name>A0A5K7Z9P2_9BACT</name>
<feature type="transmembrane region" description="Helical" evidence="1">
    <location>
        <begin position="209"/>
        <end position="233"/>
    </location>
</feature>
<keyword evidence="1" id="KW-0812">Transmembrane</keyword>
<organism evidence="2 3">
    <name type="scientific">Desulfosarcina widdelii</name>
    <dbReference type="NCBI Taxonomy" id="947919"/>
    <lineage>
        <taxon>Bacteria</taxon>
        <taxon>Pseudomonadati</taxon>
        <taxon>Thermodesulfobacteriota</taxon>
        <taxon>Desulfobacteria</taxon>
        <taxon>Desulfobacterales</taxon>
        <taxon>Desulfosarcinaceae</taxon>
        <taxon>Desulfosarcina</taxon>
    </lineage>
</organism>
<feature type="transmembrane region" description="Helical" evidence="1">
    <location>
        <begin position="64"/>
        <end position="90"/>
    </location>
</feature>
<dbReference type="KEGG" id="dwd:DSCW_49070"/>
<reference evidence="2 3" key="1">
    <citation type="submission" date="2019-11" db="EMBL/GenBank/DDBJ databases">
        <title>Comparative genomics of hydrocarbon-degrading Desulfosarcina strains.</title>
        <authorList>
            <person name="Watanabe M."/>
            <person name="Kojima H."/>
            <person name="Fukui M."/>
        </authorList>
    </citation>
    <scope>NUCLEOTIDE SEQUENCE [LARGE SCALE GENOMIC DNA]</scope>
    <source>
        <strain evidence="2 3">PP31</strain>
    </source>
</reference>
<protein>
    <submittedName>
        <fullName evidence="2">Uncharacterized protein</fullName>
    </submittedName>
</protein>
<dbReference type="Proteomes" id="UP000427769">
    <property type="component" value="Chromosome"/>
</dbReference>
<evidence type="ECO:0000313" key="3">
    <source>
        <dbReference type="Proteomes" id="UP000427769"/>
    </source>
</evidence>
<evidence type="ECO:0000313" key="2">
    <source>
        <dbReference type="EMBL" id="BBO77490.1"/>
    </source>
</evidence>
<keyword evidence="3" id="KW-1185">Reference proteome</keyword>
<proteinExistence type="predicted"/>
<dbReference type="EMBL" id="AP021875">
    <property type="protein sequence ID" value="BBO77490.1"/>
    <property type="molecule type" value="Genomic_DNA"/>
</dbReference>
<feature type="transmembrane region" description="Helical" evidence="1">
    <location>
        <begin position="151"/>
        <end position="171"/>
    </location>
</feature>
<keyword evidence="1" id="KW-0472">Membrane</keyword>
<dbReference type="AlphaFoldDB" id="A0A5K7Z9P2"/>
<keyword evidence="1" id="KW-1133">Transmembrane helix</keyword>
<accession>A0A5K7Z9P2</accession>
<evidence type="ECO:0000256" key="1">
    <source>
        <dbReference type="SAM" id="Phobius"/>
    </source>
</evidence>